<name>A0A8S1NDZ9_9CILI</name>
<gene>
    <name evidence="1" type="ORF">PSON_ATCC_30995.1.T0560246</name>
</gene>
<dbReference type="AlphaFoldDB" id="A0A8S1NDZ9"/>
<comment type="caution">
    <text evidence="1">The sequence shown here is derived from an EMBL/GenBank/DDBJ whole genome shotgun (WGS) entry which is preliminary data.</text>
</comment>
<sequence>MQNGFVQQLIIQIPQLCQQVVTNLLKYLNTNKNNQNKLSFQINIQMKFLCIFQKVKHTLNFMQKSNQYIFGSYELKIWSFNKKLMDLQIEIKQTYKLYSLFIIEQ</sequence>
<evidence type="ECO:0000313" key="2">
    <source>
        <dbReference type="Proteomes" id="UP000692954"/>
    </source>
</evidence>
<accession>A0A8S1NDZ9</accession>
<reference evidence="1" key="1">
    <citation type="submission" date="2021-01" db="EMBL/GenBank/DDBJ databases">
        <authorList>
            <consortium name="Genoscope - CEA"/>
            <person name="William W."/>
        </authorList>
    </citation>
    <scope>NUCLEOTIDE SEQUENCE</scope>
</reference>
<evidence type="ECO:0000313" key="1">
    <source>
        <dbReference type="EMBL" id="CAD8090868.1"/>
    </source>
</evidence>
<keyword evidence="2" id="KW-1185">Reference proteome</keyword>
<organism evidence="1 2">
    <name type="scientific">Paramecium sonneborni</name>
    <dbReference type="NCBI Taxonomy" id="65129"/>
    <lineage>
        <taxon>Eukaryota</taxon>
        <taxon>Sar</taxon>
        <taxon>Alveolata</taxon>
        <taxon>Ciliophora</taxon>
        <taxon>Intramacronucleata</taxon>
        <taxon>Oligohymenophorea</taxon>
        <taxon>Peniculida</taxon>
        <taxon>Parameciidae</taxon>
        <taxon>Paramecium</taxon>
    </lineage>
</organism>
<proteinExistence type="predicted"/>
<protein>
    <submittedName>
        <fullName evidence="1">Uncharacterized protein</fullName>
    </submittedName>
</protein>
<dbReference type="Proteomes" id="UP000692954">
    <property type="component" value="Unassembled WGS sequence"/>
</dbReference>
<dbReference type="EMBL" id="CAJJDN010000056">
    <property type="protein sequence ID" value="CAD8090868.1"/>
    <property type="molecule type" value="Genomic_DNA"/>
</dbReference>